<keyword evidence="2" id="KW-1185">Reference proteome</keyword>
<dbReference type="Proteomes" id="UP000184330">
    <property type="component" value="Unassembled WGS sequence"/>
</dbReference>
<dbReference type="Gene3D" id="3.60.15.10">
    <property type="entry name" value="Ribonuclease Z/Hydroxyacylglutathione hydrolase-like"/>
    <property type="match status" value="1"/>
</dbReference>
<dbReference type="PANTHER" id="PTHR13754:SF13">
    <property type="entry name" value="METALLO-BETA-LACTAMASE SUPERFAMILY PROTEIN (AFU_ORTHOLOGUE AFUA_3G07630)"/>
    <property type="match status" value="1"/>
</dbReference>
<dbReference type="InterPro" id="IPR052926">
    <property type="entry name" value="Metallo-beta-lactamase_dom"/>
</dbReference>
<gene>
    <name evidence="1" type="ORF">PAC_02555</name>
</gene>
<dbReference type="STRING" id="576137.A0A1L7WIW2"/>
<dbReference type="EMBL" id="FJOG01000003">
    <property type="protein sequence ID" value="CZR52678.1"/>
    <property type="molecule type" value="Genomic_DNA"/>
</dbReference>
<organism evidence="1 2">
    <name type="scientific">Phialocephala subalpina</name>
    <dbReference type="NCBI Taxonomy" id="576137"/>
    <lineage>
        <taxon>Eukaryota</taxon>
        <taxon>Fungi</taxon>
        <taxon>Dikarya</taxon>
        <taxon>Ascomycota</taxon>
        <taxon>Pezizomycotina</taxon>
        <taxon>Leotiomycetes</taxon>
        <taxon>Helotiales</taxon>
        <taxon>Mollisiaceae</taxon>
        <taxon>Phialocephala</taxon>
        <taxon>Phialocephala fortinii species complex</taxon>
    </lineage>
</organism>
<dbReference type="InterPro" id="IPR036866">
    <property type="entry name" value="RibonucZ/Hydroxyglut_hydro"/>
</dbReference>
<dbReference type="SUPFAM" id="SSF56281">
    <property type="entry name" value="Metallo-hydrolase/oxidoreductase"/>
    <property type="match status" value="1"/>
</dbReference>
<dbReference type="CDD" id="cd07713">
    <property type="entry name" value="DHPS-like_MBL-fold"/>
    <property type="match status" value="1"/>
</dbReference>
<sequence length="372" mass="40739">MASPALSLVEVDALDIIVIIDNEIDILSTVPPNTVTNSGRMPNLSLSQPDNVHSRGDAKKEMPMEAICCGAHGLSILVVNSNKRQEETFNALRCGPEEDAWERNAKRLGIDLASIERIQLSHWHRDHSATYNYPGGMLKAIQMITTASSSATGQVSPLAIDLHPSRPTYRGFMAGTTPISMQADPSFSEMTSLGASISKNSETHTVLDDMFLVSGEIPRVTPYETGIKGGIRFEEDKGVWEKDEEIKDERFLVVNLKGKGLILFTGCSHGGVVNAALHANSLFNNQIPLHAIVGGYHLVGEQEANIHSTVQDLKKLEPKVLLPGHCSGWRVKVEIEKEMPVLGLGLGFEWEDEEERGCVLVNVLGWEGHLDF</sequence>
<evidence type="ECO:0008006" key="3">
    <source>
        <dbReference type="Google" id="ProtNLM"/>
    </source>
</evidence>
<dbReference type="AlphaFoldDB" id="A0A1L7WIW2"/>
<evidence type="ECO:0000313" key="1">
    <source>
        <dbReference type="EMBL" id="CZR52678.1"/>
    </source>
</evidence>
<protein>
    <recommendedName>
        <fullName evidence="3">Metallo-beta-lactamase superfamily protein</fullName>
    </recommendedName>
</protein>
<dbReference type="OrthoDB" id="1470350at2759"/>
<dbReference type="PANTHER" id="PTHR13754">
    <property type="entry name" value="METALLO-BETA-LACTAMASE SUPERFAMILY PROTEIN"/>
    <property type="match status" value="1"/>
</dbReference>
<dbReference type="GO" id="GO:0016740">
    <property type="term" value="F:transferase activity"/>
    <property type="evidence" value="ECO:0007669"/>
    <property type="project" value="TreeGrafter"/>
</dbReference>
<evidence type="ECO:0000313" key="2">
    <source>
        <dbReference type="Proteomes" id="UP000184330"/>
    </source>
</evidence>
<reference evidence="1 2" key="1">
    <citation type="submission" date="2016-03" db="EMBL/GenBank/DDBJ databases">
        <authorList>
            <person name="Ploux O."/>
        </authorList>
    </citation>
    <scope>NUCLEOTIDE SEQUENCE [LARGE SCALE GENOMIC DNA]</scope>
    <source>
        <strain evidence="1 2">UAMH 11012</strain>
    </source>
</reference>
<dbReference type="InterPro" id="IPR041712">
    <property type="entry name" value="DHPS-like_MBL-fold"/>
</dbReference>
<proteinExistence type="predicted"/>
<accession>A0A1L7WIW2</accession>
<name>A0A1L7WIW2_9HELO</name>